<proteinExistence type="predicted"/>
<feature type="chain" id="PRO_5045358645" evidence="1">
    <location>
        <begin position="25"/>
        <end position="342"/>
    </location>
</feature>
<accession>A0ABP1FBW4</accession>
<protein>
    <submittedName>
        <fullName evidence="2">Uncharacterized protein</fullName>
    </submittedName>
</protein>
<keyword evidence="3" id="KW-1185">Reference proteome</keyword>
<gene>
    <name evidence="2" type="ORF">T190115A13A_30082</name>
</gene>
<feature type="signal peptide" evidence="1">
    <location>
        <begin position="1"/>
        <end position="24"/>
    </location>
</feature>
<evidence type="ECO:0000313" key="3">
    <source>
        <dbReference type="Proteomes" id="UP001497602"/>
    </source>
</evidence>
<comment type="caution">
    <text evidence="2">The sequence shown here is derived from an EMBL/GenBank/DDBJ whole genome shotgun (WGS) entry which is preliminary data.</text>
</comment>
<dbReference type="EMBL" id="CAXJRC010000033">
    <property type="protein sequence ID" value="CAL2107236.1"/>
    <property type="molecule type" value="Genomic_DNA"/>
</dbReference>
<name>A0ABP1FBW4_9FLAO</name>
<keyword evidence="1" id="KW-0732">Signal</keyword>
<sequence>MRKNMIKKITIAGALLLGTSVMQAQHVIETVRAIQIKADTDKAGGLEGISFYAAGQEVAEFNPSNNIMYKKTFFEENAIFEKSILGRGDLDVDGKVTFDGKVAIGGNNPLEGLHLYNNNLRIEAGEFQSTGKMILRPDVNNSGDDKISFRNSANTEMASIQDGKIIAKSGQFEANIDVDKTLEVKGTGIFNGFTAIHGDLFSGKTIYGSQQLVLRTVNENGKIVLGKNLSNNEEYSFIEKGHLTAKGVTLDVGSFPDYVFAEDYNLMPLEEVASFIKKNKHLPNMPSEAEVVAKGMNIAQINTILVEKVEELTLHTIKQEEKINKLLQELQAIKKAISATKK</sequence>
<evidence type="ECO:0000256" key="1">
    <source>
        <dbReference type="SAM" id="SignalP"/>
    </source>
</evidence>
<evidence type="ECO:0000313" key="2">
    <source>
        <dbReference type="EMBL" id="CAL2107236.1"/>
    </source>
</evidence>
<organism evidence="2 3">
    <name type="scientific">Tenacibaculum vairaonense</name>
    <dbReference type="NCBI Taxonomy" id="3137860"/>
    <lineage>
        <taxon>Bacteria</taxon>
        <taxon>Pseudomonadati</taxon>
        <taxon>Bacteroidota</taxon>
        <taxon>Flavobacteriia</taxon>
        <taxon>Flavobacteriales</taxon>
        <taxon>Flavobacteriaceae</taxon>
        <taxon>Tenacibaculum</taxon>
    </lineage>
</organism>
<reference evidence="2 3" key="1">
    <citation type="submission" date="2024-05" db="EMBL/GenBank/DDBJ databases">
        <authorList>
            <person name="Duchaud E."/>
        </authorList>
    </citation>
    <scope>NUCLEOTIDE SEQUENCE [LARGE SCALE GENOMIC DNA]</scope>
    <source>
        <strain evidence="2">Ena-SAMPLE-TAB-13-05-2024-13:56:06:370-140305</strain>
    </source>
</reference>
<dbReference type="Proteomes" id="UP001497602">
    <property type="component" value="Unassembled WGS sequence"/>
</dbReference>